<evidence type="ECO:0000256" key="3">
    <source>
        <dbReference type="ARBA" id="ARBA00023004"/>
    </source>
</evidence>
<sequence length="162" mass="19343">MDRDHQHLWDLLEVLMEKGIRHDETIAIVEELIAYTGYHFQRESQLMLKIEYPMEMRTQHEREHSNFVERVVQFKEIVIGDEARAPTELDKMFQEVARDMDKSTVKHLDSGRQIIAFLVQWIINHTNRMDYEIAKYIEAHVGEVEQMDFSYLEQPDEIAGKH</sequence>
<evidence type="ECO:0000256" key="2">
    <source>
        <dbReference type="ARBA" id="ARBA00022723"/>
    </source>
</evidence>
<accession>A0A1S7LJA8</accession>
<gene>
    <name evidence="4" type="ORF">MAGMO_2905</name>
</gene>
<proteinExistence type="inferred from homology"/>
<keyword evidence="2" id="KW-0479">Metal-binding</keyword>
<dbReference type="InterPro" id="IPR012827">
    <property type="entry name" value="Hemerythrin_metal-bd"/>
</dbReference>
<evidence type="ECO:0000313" key="4">
    <source>
        <dbReference type="EMBL" id="CRH07052.1"/>
    </source>
</evidence>
<dbReference type="InterPro" id="IPR035938">
    <property type="entry name" value="Hemerythrin-like_sf"/>
</dbReference>
<evidence type="ECO:0008006" key="5">
    <source>
        <dbReference type="Google" id="ProtNLM"/>
    </source>
</evidence>
<organism evidence="4">
    <name type="scientific">Magnetococcus massalia (strain MO-1)</name>
    <dbReference type="NCBI Taxonomy" id="451514"/>
    <lineage>
        <taxon>Bacteria</taxon>
        <taxon>Pseudomonadati</taxon>
        <taxon>Pseudomonadota</taxon>
        <taxon>Magnetococcia</taxon>
        <taxon>Magnetococcales</taxon>
        <taxon>Magnetococcaceae</taxon>
        <taxon>Magnetococcus</taxon>
    </lineage>
</organism>
<dbReference type="AlphaFoldDB" id="A0A1S7LJA8"/>
<keyword evidence="3" id="KW-0408">Iron</keyword>
<dbReference type="GO" id="GO:0046872">
    <property type="term" value="F:metal ion binding"/>
    <property type="evidence" value="ECO:0007669"/>
    <property type="project" value="UniProtKB-KW"/>
</dbReference>
<dbReference type="SUPFAM" id="SSF47188">
    <property type="entry name" value="Hemerythrin-like"/>
    <property type="match status" value="1"/>
</dbReference>
<dbReference type="EMBL" id="LO017727">
    <property type="protein sequence ID" value="CRH07052.1"/>
    <property type="molecule type" value="Genomic_DNA"/>
</dbReference>
<reference evidence="4" key="1">
    <citation type="submission" date="2015-04" db="EMBL/GenBank/DDBJ databases">
        <authorList>
            <person name="Syromyatnikov M.Y."/>
            <person name="Popov V.N."/>
        </authorList>
    </citation>
    <scope>NUCLEOTIDE SEQUENCE</scope>
    <source>
        <strain evidence="4">MO-1</strain>
    </source>
</reference>
<evidence type="ECO:0000256" key="1">
    <source>
        <dbReference type="ARBA" id="ARBA00010587"/>
    </source>
</evidence>
<name>A0A1S7LJA8_MAGMO</name>
<dbReference type="Gene3D" id="1.20.120.50">
    <property type="entry name" value="Hemerythrin-like"/>
    <property type="match status" value="1"/>
</dbReference>
<dbReference type="CDD" id="cd12107">
    <property type="entry name" value="Hemerythrin"/>
    <property type="match status" value="1"/>
</dbReference>
<protein>
    <recommendedName>
        <fullName evidence="5">Hemerythrin-like domain-containing protein</fullName>
    </recommendedName>
</protein>
<comment type="similarity">
    <text evidence="1">Belongs to the hemerythrin family.</text>
</comment>